<dbReference type="STRING" id="886293.Sinac_2667"/>
<proteinExistence type="predicted"/>
<evidence type="ECO:0000313" key="2">
    <source>
        <dbReference type="EMBL" id="AGA26968.1"/>
    </source>
</evidence>
<evidence type="ECO:0000313" key="3">
    <source>
        <dbReference type="Proteomes" id="UP000010798"/>
    </source>
</evidence>
<feature type="compositionally biased region" description="Basic and acidic residues" evidence="1">
    <location>
        <begin position="37"/>
        <end position="54"/>
    </location>
</feature>
<keyword evidence="3" id="KW-1185">Reference proteome</keyword>
<name>L0DDR6_SINAD</name>
<dbReference type="AlphaFoldDB" id="L0DDR6"/>
<dbReference type="EMBL" id="CP003364">
    <property type="protein sequence ID" value="AGA26968.1"/>
    <property type="molecule type" value="Genomic_DNA"/>
</dbReference>
<feature type="region of interest" description="Disordered" evidence="1">
    <location>
        <begin position="1"/>
        <end position="69"/>
    </location>
</feature>
<accession>L0DDR6</accession>
<dbReference type="Proteomes" id="UP000010798">
    <property type="component" value="Chromosome"/>
</dbReference>
<organism evidence="2 3">
    <name type="scientific">Singulisphaera acidiphila (strain ATCC BAA-1392 / DSM 18658 / VKM B-2454 / MOB10)</name>
    <dbReference type="NCBI Taxonomy" id="886293"/>
    <lineage>
        <taxon>Bacteria</taxon>
        <taxon>Pseudomonadati</taxon>
        <taxon>Planctomycetota</taxon>
        <taxon>Planctomycetia</taxon>
        <taxon>Isosphaerales</taxon>
        <taxon>Isosphaeraceae</taxon>
        <taxon>Singulisphaera</taxon>
    </lineage>
</organism>
<reference evidence="2 3" key="1">
    <citation type="submission" date="2012-02" db="EMBL/GenBank/DDBJ databases">
        <title>Complete sequence of chromosome of Singulisphaera acidiphila DSM 18658.</title>
        <authorList>
            <consortium name="US DOE Joint Genome Institute (JGI-PGF)"/>
            <person name="Lucas S."/>
            <person name="Copeland A."/>
            <person name="Lapidus A."/>
            <person name="Glavina del Rio T."/>
            <person name="Dalin E."/>
            <person name="Tice H."/>
            <person name="Bruce D."/>
            <person name="Goodwin L."/>
            <person name="Pitluck S."/>
            <person name="Peters L."/>
            <person name="Ovchinnikova G."/>
            <person name="Chertkov O."/>
            <person name="Kyrpides N."/>
            <person name="Mavromatis K."/>
            <person name="Ivanova N."/>
            <person name="Brettin T."/>
            <person name="Detter J.C."/>
            <person name="Han C."/>
            <person name="Larimer F."/>
            <person name="Land M."/>
            <person name="Hauser L."/>
            <person name="Markowitz V."/>
            <person name="Cheng J.-F."/>
            <person name="Hugenholtz P."/>
            <person name="Woyke T."/>
            <person name="Wu D."/>
            <person name="Tindall B."/>
            <person name="Pomrenke H."/>
            <person name="Brambilla E."/>
            <person name="Klenk H.-P."/>
            <person name="Eisen J.A."/>
        </authorList>
    </citation>
    <scope>NUCLEOTIDE SEQUENCE [LARGE SCALE GENOMIC DNA]</scope>
    <source>
        <strain evidence="3">ATCC BAA-1392 / DSM 18658 / VKM B-2454 / MOB10</strain>
    </source>
</reference>
<dbReference type="KEGG" id="saci:Sinac_2667"/>
<dbReference type="HOGENOM" id="CLU_2318569_0_0_0"/>
<sequence>MAQSQSSTRIPVIMNDGQERGDPAVEPSPIRTRPGAKKIEPEVRPAQRRDEPRARSSIKQTGRGGDSRLVGLLLGNQTTHSLGEQSTIERFLEGVVEAE</sequence>
<evidence type="ECO:0000256" key="1">
    <source>
        <dbReference type="SAM" id="MobiDB-lite"/>
    </source>
</evidence>
<protein>
    <submittedName>
        <fullName evidence="2">Uncharacterized protein</fullName>
    </submittedName>
</protein>
<gene>
    <name evidence="2" type="ordered locus">Sinac_2667</name>
</gene>